<dbReference type="PATRIC" id="fig|369723.5.peg.812"/>
<evidence type="ECO:0000313" key="2">
    <source>
        <dbReference type="Proteomes" id="UP000000235"/>
    </source>
</evidence>
<protein>
    <submittedName>
        <fullName evidence="1">Uncharacterized protein</fullName>
    </submittedName>
</protein>
<dbReference type="eggNOG" id="ENOG502ZHN2">
    <property type="taxonomic scope" value="Bacteria"/>
</dbReference>
<dbReference type="HOGENOM" id="CLU_1912603_0_0_11"/>
<proteinExistence type="predicted"/>
<accession>A4X327</accession>
<dbReference type="STRING" id="369723.Strop_0800"/>
<dbReference type="Proteomes" id="UP000000235">
    <property type="component" value="Chromosome"/>
</dbReference>
<reference evidence="2" key="1">
    <citation type="journal article" date="2007" name="Proc. Natl. Acad. Sci. U.S.A.">
        <title>Genome sequencing reveals complex secondary metabolome in the marine actinomycete Salinispora tropica.</title>
        <authorList>
            <person name="Udwary D.W."/>
            <person name="Zeigler L."/>
            <person name="Asolkar R.N."/>
            <person name="Singan V."/>
            <person name="Lapidus A."/>
            <person name="Fenical W."/>
            <person name="Jensen P.R."/>
            <person name="Moore B.S."/>
        </authorList>
    </citation>
    <scope>NUCLEOTIDE SEQUENCE [LARGE SCALE GENOMIC DNA]</scope>
    <source>
        <strain evidence="2">ATCC BAA-916 / DSM 44818 / CNB-440</strain>
    </source>
</reference>
<organism evidence="1 2">
    <name type="scientific">Salinispora tropica (strain ATCC BAA-916 / DSM 44818 / JCM 13857 / NBRC 105044 / CNB-440)</name>
    <dbReference type="NCBI Taxonomy" id="369723"/>
    <lineage>
        <taxon>Bacteria</taxon>
        <taxon>Bacillati</taxon>
        <taxon>Actinomycetota</taxon>
        <taxon>Actinomycetes</taxon>
        <taxon>Micromonosporales</taxon>
        <taxon>Micromonosporaceae</taxon>
        <taxon>Salinispora</taxon>
    </lineage>
</organism>
<keyword evidence="2" id="KW-1185">Reference proteome</keyword>
<evidence type="ECO:0000313" key="1">
    <source>
        <dbReference type="EMBL" id="ABP53277.1"/>
    </source>
</evidence>
<dbReference type="KEGG" id="stp:Strop_0800"/>
<dbReference type="AlphaFoldDB" id="A4X327"/>
<dbReference type="RefSeq" id="WP_011904711.1">
    <property type="nucleotide sequence ID" value="NC_009380.1"/>
</dbReference>
<dbReference type="EMBL" id="CP000667">
    <property type="protein sequence ID" value="ABP53277.1"/>
    <property type="molecule type" value="Genomic_DNA"/>
</dbReference>
<name>A4X327_SALTO</name>
<gene>
    <name evidence="1" type="ordered locus">Strop_0800</name>
</gene>
<sequence>MGTLVTLDLSDDSPMLDLPWIITFGPLGDADEWEPVVCGPYERAPALALAEVVVAEEPLMAVVEPLLPAVSADQIRGEITAARAAAEEEAAQADSAELYGDFEDVIDEELEAAAERDQDARPAVPPSETAIRAGFARIAAKLPGLER</sequence>